<dbReference type="RefSeq" id="WP_153820140.1">
    <property type="nucleotide sequence ID" value="NZ_WJIE01000004.1"/>
</dbReference>
<organism evidence="16 17">
    <name type="scientific">Polyangium spumosum</name>
    <dbReference type="NCBI Taxonomy" id="889282"/>
    <lineage>
        <taxon>Bacteria</taxon>
        <taxon>Pseudomonadati</taxon>
        <taxon>Myxococcota</taxon>
        <taxon>Polyangia</taxon>
        <taxon>Polyangiales</taxon>
        <taxon>Polyangiaceae</taxon>
        <taxon>Polyangium</taxon>
    </lineage>
</organism>
<dbReference type="OrthoDB" id="9782546at2"/>
<dbReference type="Gene3D" id="3.90.1170.20">
    <property type="entry name" value="Quinolinate phosphoribosyl transferase, N-terminal domain"/>
    <property type="match status" value="1"/>
</dbReference>
<evidence type="ECO:0000256" key="13">
    <source>
        <dbReference type="PIRSR" id="PIRSR006250-1"/>
    </source>
</evidence>
<dbReference type="AlphaFoldDB" id="A0A6N7PSR9"/>
<dbReference type="InterPro" id="IPR022412">
    <property type="entry name" value="Quinolinate_PRibosylTrfase_N"/>
</dbReference>
<dbReference type="Proteomes" id="UP000440224">
    <property type="component" value="Unassembled WGS sequence"/>
</dbReference>
<evidence type="ECO:0000256" key="7">
    <source>
        <dbReference type="ARBA" id="ARBA00022676"/>
    </source>
</evidence>
<evidence type="ECO:0000256" key="6">
    <source>
        <dbReference type="ARBA" id="ARBA00022642"/>
    </source>
</evidence>
<comment type="catalytic activity">
    <reaction evidence="10">
        <text>nicotinate beta-D-ribonucleotide + CO2 + diphosphate = quinolinate + 5-phospho-alpha-D-ribose 1-diphosphate + 2 H(+)</text>
        <dbReference type="Rhea" id="RHEA:12733"/>
        <dbReference type="ChEBI" id="CHEBI:15378"/>
        <dbReference type="ChEBI" id="CHEBI:16526"/>
        <dbReference type="ChEBI" id="CHEBI:29959"/>
        <dbReference type="ChEBI" id="CHEBI:33019"/>
        <dbReference type="ChEBI" id="CHEBI:57502"/>
        <dbReference type="ChEBI" id="CHEBI:58017"/>
        <dbReference type="EC" id="2.4.2.19"/>
    </reaction>
</comment>
<keyword evidence="17" id="KW-1185">Reference proteome</keyword>
<dbReference type="UniPathway" id="UPA00253">
    <property type="reaction ID" value="UER00331"/>
</dbReference>
<dbReference type="CDD" id="cd01572">
    <property type="entry name" value="QPRTase"/>
    <property type="match status" value="1"/>
</dbReference>
<feature type="binding site" evidence="13">
    <location>
        <position position="166"/>
    </location>
    <ligand>
        <name>substrate</name>
    </ligand>
</feature>
<dbReference type="InterPro" id="IPR036068">
    <property type="entry name" value="Nicotinate_pribotase-like_C"/>
</dbReference>
<dbReference type="GO" id="GO:0009435">
    <property type="term" value="P:NAD+ biosynthetic process"/>
    <property type="evidence" value="ECO:0007669"/>
    <property type="project" value="UniProtKB-UniPathway"/>
</dbReference>
<evidence type="ECO:0000256" key="1">
    <source>
        <dbReference type="ARBA" id="ARBA00003237"/>
    </source>
</evidence>
<dbReference type="InterPro" id="IPR004393">
    <property type="entry name" value="NadC"/>
</dbReference>
<evidence type="ECO:0000256" key="8">
    <source>
        <dbReference type="ARBA" id="ARBA00022679"/>
    </source>
</evidence>
<feature type="binding site" evidence="13">
    <location>
        <begin position="264"/>
        <end position="266"/>
    </location>
    <ligand>
        <name>substrate</name>
    </ligand>
</feature>
<dbReference type="Pfam" id="PF01729">
    <property type="entry name" value="QRPTase_C"/>
    <property type="match status" value="1"/>
</dbReference>
<evidence type="ECO:0000313" key="17">
    <source>
        <dbReference type="Proteomes" id="UP000440224"/>
    </source>
</evidence>
<dbReference type="InterPro" id="IPR027277">
    <property type="entry name" value="NadC/ModD"/>
</dbReference>
<dbReference type="InterPro" id="IPR013785">
    <property type="entry name" value="Aldolase_TIM"/>
</dbReference>
<evidence type="ECO:0000259" key="14">
    <source>
        <dbReference type="Pfam" id="PF01729"/>
    </source>
</evidence>
<comment type="function">
    <text evidence="1">Involved in the catabolism of quinolinic acid (QA).</text>
</comment>
<dbReference type="PANTHER" id="PTHR32179">
    <property type="entry name" value="NICOTINATE-NUCLEOTIDE PYROPHOSPHORYLASE [CARBOXYLATING]"/>
    <property type="match status" value="1"/>
</dbReference>
<feature type="domain" description="Quinolinate phosphoribosyl transferase N-terminal" evidence="15">
    <location>
        <begin position="23"/>
        <end position="107"/>
    </location>
</feature>
<feature type="binding site" evidence="13">
    <location>
        <position position="156"/>
    </location>
    <ligand>
        <name>substrate</name>
    </ligand>
</feature>
<evidence type="ECO:0000256" key="5">
    <source>
        <dbReference type="ARBA" id="ARBA00011944"/>
    </source>
</evidence>
<feature type="binding site" evidence="13">
    <location>
        <position position="217"/>
    </location>
    <ligand>
        <name>substrate</name>
    </ligand>
</feature>
<dbReference type="GO" id="GO:0034213">
    <property type="term" value="P:quinolinate catabolic process"/>
    <property type="evidence" value="ECO:0007669"/>
    <property type="project" value="TreeGrafter"/>
</dbReference>
<evidence type="ECO:0000256" key="11">
    <source>
        <dbReference type="ARBA" id="ARBA00069173"/>
    </source>
</evidence>
<evidence type="ECO:0000313" key="16">
    <source>
        <dbReference type="EMBL" id="MRG93295.1"/>
    </source>
</evidence>
<dbReference type="InterPro" id="IPR002638">
    <property type="entry name" value="Quinolinate_PRibosylTrfase_C"/>
</dbReference>
<dbReference type="NCBIfam" id="TIGR00078">
    <property type="entry name" value="nadC"/>
    <property type="match status" value="1"/>
</dbReference>
<comment type="caution">
    <text evidence="16">The sequence shown here is derived from an EMBL/GenBank/DDBJ whole genome shotgun (WGS) entry which is preliminary data.</text>
</comment>
<evidence type="ECO:0000256" key="12">
    <source>
        <dbReference type="PIRNR" id="PIRNR006250"/>
    </source>
</evidence>
<reference evidence="16 17" key="1">
    <citation type="submission" date="2019-10" db="EMBL/GenBank/DDBJ databases">
        <title>A soil myxobacterium in the family Polyangiaceae.</title>
        <authorList>
            <person name="Li Y."/>
            <person name="Wang J."/>
        </authorList>
    </citation>
    <scope>NUCLEOTIDE SEQUENCE [LARGE SCALE GENOMIC DNA]</scope>
    <source>
        <strain evidence="16 17">DSM 14734</strain>
    </source>
</reference>
<protein>
    <recommendedName>
        <fullName evidence="11">Probable nicotinate-nucleotide pyrophosphorylase [carboxylating]</fullName>
        <ecNumber evidence="5">2.4.2.19</ecNumber>
    </recommendedName>
    <alternativeName>
        <fullName evidence="9">Quinolinate phosphoribosyltransferase [decarboxylating]</fullName>
    </alternativeName>
</protein>
<dbReference type="FunFam" id="3.20.20.70:FF:000030">
    <property type="entry name" value="Nicotinate-nucleotide pyrophosphorylase, carboxylating"/>
    <property type="match status" value="1"/>
</dbReference>
<gene>
    <name evidence="16" type="primary">nadC</name>
    <name evidence="16" type="ORF">GF068_15335</name>
</gene>
<dbReference type="EC" id="2.4.2.19" evidence="5"/>
<keyword evidence="8 12" id="KW-0808">Transferase</keyword>
<dbReference type="InterPro" id="IPR037128">
    <property type="entry name" value="Quinolinate_PRibosylTase_N_sf"/>
</dbReference>
<evidence type="ECO:0000256" key="4">
    <source>
        <dbReference type="ARBA" id="ARBA00011218"/>
    </source>
</evidence>
<comment type="subunit">
    <text evidence="4">Hexamer formed by 3 homodimers.</text>
</comment>
<keyword evidence="7 12" id="KW-0328">Glycosyltransferase</keyword>
<name>A0A6N7PSR9_9BACT</name>
<feature type="binding site" evidence="13">
    <location>
        <position position="98"/>
    </location>
    <ligand>
        <name>substrate</name>
    </ligand>
</feature>
<dbReference type="GO" id="GO:0005737">
    <property type="term" value="C:cytoplasm"/>
    <property type="evidence" value="ECO:0007669"/>
    <property type="project" value="TreeGrafter"/>
</dbReference>
<feature type="binding site" evidence="13">
    <location>
        <begin position="243"/>
        <end position="245"/>
    </location>
    <ligand>
        <name>substrate</name>
    </ligand>
</feature>
<accession>A0A6N7PSR9</accession>
<dbReference type="Pfam" id="PF02749">
    <property type="entry name" value="QRPTase_N"/>
    <property type="match status" value="1"/>
</dbReference>
<keyword evidence="6" id="KW-0662">Pyridine nucleotide biosynthesis</keyword>
<dbReference type="SUPFAM" id="SSF51690">
    <property type="entry name" value="Nicotinate/Quinolinate PRTase C-terminal domain-like"/>
    <property type="match status" value="1"/>
</dbReference>
<feature type="binding site" evidence="13">
    <location>
        <begin position="132"/>
        <end position="134"/>
    </location>
    <ligand>
        <name>substrate</name>
    </ligand>
</feature>
<proteinExistence type="inferred from homology"/>
<dbReference type="EMBL" id="WJIE01000004">
    <property type="protein sequence ID" value="MRG93295.1"/>
    <property type="molecule type" value="Genomic_DNA"/>
</dbReference>
<evidence type="ECO:0000256" key="2">
    <source>
        <dbReference type="ARBA" id="ARBA00004893"/>
    </source>
</evidence>
<evidence type="ECO:0000256" key="10">
    <source>
        <dbReference type="ARBA" id="ARBA00047445"/>
    </source>
</evidence>
<comment type="pathway">
    <text evidence="2">Cofactor biosynthesis; NAD(+) biosynthesis; nicotinate D-ribonucleotide from quinolinate: step 1/1.</text>
</comment>
<dbReference type="PANTHER" id="PTHR32179:SF3">
    <property type="entry name" value="NICOTINATE-NUCLEOTIDE PYROPHOSPHORYLASE [CARBOXYLATING]"/>
    <property type="match status" value="1"/>
</dbReference>
<dbReference type="PIRSF" id="PIRSF006250">
    <property type="entry name" value="NadC_ModD"/>
    <property type="match status" value="1"/>
</dbReference>
<sequence>MIAPPLLDAIVDRALEEDLAGGDLSGEACVDAETRADAAAVARKAVVACGAEVFRRVFTRVDPRCVVETLVPDGSAAPAGTTLWRVRGPARAVLASERTALNLVQRMTGIATITRRYVDAVPTVARTRITDTRKTTPGLRALERYAVRMGGGVNHRNDLGSAVMIKDNHIVAAGGIGRAVERARAHAPHTSRIEVEVDSLVQLEEAIAAGADIILLDNFSTEDVRTAVARAASLTPRPILEASGGITLERITELALAGVDVISVGALTHSAPAADIGLDFLVDARGLRSDEPSSAPEPPL</sequence>
<dbReference type="SUPFAM" id="SSF54675">
    <property type="entry name" value="Nicotinate/Quinolinate PRTase N-terminal domain-like"/>
    <property type="match status" value="1"/>
</dbReference>
<evidence type="ECO:0000259" key="15">
    <source>
        <dbReference type="Pfam" id="PF02749"/>
    </source>
</evidence>
<dbReference type="GO" id="GO:0004514">
    <property type="term" value="F:nicotinate-nucleotide diphosphorylase (carboxylating) activity"/>
    <property type="evidence" value="ECO:0007669"/>
    <property type="project" value="UniProtKB-EC"/>
</dbReference>
<feature type="domain" description="Quinolinate phosphoribosyl transferase C-terminal" evidence="14">
    <location>
        <begin position="110"/>
        <end position="279"/>
    </location>
</feature>
<dbReference type="Gene3D" id="3.20.20.70">
    <property type="entry name" value="Aldolase class I"/>
    <property type="match status" value="1"/>
</dbReference>
<evidence type="ECO:0000256" key="3">
    <source>
        <dbReference type="ARBA" id="ARBA00009400"/>
    </source>
</evidence>
<feature type="binding site" evidence="13">
    <location>
        <position position="196"/>
    </location>
    <ligand>
        <name>substrate</name>
    </ligand>
</feature>
<evidence type="ECO:0000256" key="9">
    <source>
        <dbReference type="ARBA" id="ARBA00033102"/>
    </source>
</evidence>
<comment type="similarity">
    <text evidence="3 12">Belongs to the NadC/ModD family.</text>
</comment>
<dbReference type="FunFam" id="3.90.1170.20:FF:000001">
    <property type="entry name" value="Nicotinate-nucleotide diphosphorylase (Carboxylating)"/>
    <property type="match status" value="1"/>
</dbReference>